<dbReference type="EMBL" id="HBGO01036695">
    <property type="protein sequence ID" value="CAD9360923.1"/>
    <property type="molecule type" value="Transcribed_RNA"/>
</dbReference>
<dbReference type="AlphaFoldDB" id="A0A7S2A8I8"/>
<organism evidence="2">
    <name type="scientific">Trieres chinensis</name>
    <name type="common">Marine centric diatom</name>
    <name type="synonym">Odontella sinensis</name>
    <dbReference type="NCBI Taxonomy" id="1514140"/>
    <lineage>
        <taxon>Eukaryota</taxon>
        <taxon>Sar</taxon>
        <taxon>Stramenopiles</taxon>
        <taxon>Ochrophyta</taxon>
        <taxon>Bacillariophyta</taxon>
        <taxon>Mediophyceae</taxon>
        <taxon>Biddulphiophycidae</taxon>
        <taxon>Eupodiscales</taxon>
        <taxon>Parodontellaceae</taxon>
        <taxon>Trieres</taxon>
    </lineage>
</organism>
<feature type="region of interest" description="Disordered" evidence="1">
    <location>
        <begin position="136"/>
        <end position="174"/>
    </location>
</feature>
<name>A0A7S2A8I8_TRICV</name>
<gene>
    <name evidence="2" type="ORF">OSIN01602_LOCUS21241</name>
</gene>
<proteinExistence type="predicted"/>
<accession>A0A7S2A8I8</accession>
<sequence length="307" mass="32914">MTRLPPDYHRRRRGPRRGDDYDDYDDDAMSGSARRDEVARLTSTKSGRAKLVLSSAAAGYGIGTFLARSTLPRGAADTVGPASAALFATLTFLRNDYGELSKSLGAALVLVAGRAGGVRRRYPTKSHLKSMLAMGRRTPFPPLTSEPDDEGVVNENPWTYRPRARRDLPPDAEGPDPEFSMIKCAIAAAAVGGICGSDLPLIPSWMGAAGGAAALAFLSTLRSARGDLARTAGMRVVAILTELLEVNNELGVAGKAATVGGKIFDRVMILDRKHRIKDRLTAGMAWAFDKAQGAVKQVRSDMEERRG</sequence>
<feature type="region of interest" description="Disordered" evidence="1">
    <location>
        <begin position="1"/>
        <end position="41"/>
    </location>
</feature>
<protein>
    <submittedName>
        <fullName evidence="2">Uncharacterized protein</fullName>
    </submittedName>
</protein>
<reference evidence="2" key="1">
    <citation type="submission" date="2021-01" db="EMBL/GenBank/DDBJ databases">
        <authorList>
            <person name="Corre E."/>
            <person name="Pelletier E."/>
            <person name="Niang G."/>
            <person name="Scheremetjew M."/>
            <person name="Finn R."/>
            <person name="Kale V."/>
            <person name="Holt S."/>
            <person name="Cochrane G."/>
            <person name="Meng A."/>
            <person name="Brown T."/>
            <person name="Cohen L."/>
        </authorList>
    </citation>
    <scope>NUCLEOTIDE SEQUENCE</scope>
    <source>
        <strain evidence="2">Grunow 1884</strain>
    </source>
</reference>
<evidence type="ECO:0000256" key="1">
    <source>
        <dbReference type="SAM" id="MobiDB-lite"/>
    </source>
</evidence>
<evidence type="ECO:0000313" key="2">
    <source>
        <dbReference type="EMBL" id="CAD9360923.1"/>
    </source>
</evidence>